<dbReference type="SMART" id="SM00052">
    <property type="entry name" value="EAL"/>
    <property type="match status" value="1"/>
</dbReference>
<feature type="domain" description="EAL" evidence="1">
    <location>
        <begin position="1"/>
        <end position="222"/>
    </location>
</feature>
<evidence type="ECO:0000313" key="2">
    <source>
        <dbReference type="EMBL" id="MVP02123.1"/>
    </source>
</evidence>
<proteinExistence type="predicted"/>
<dbReference type="AlphaFoldDB" id="A0A7X3K1D3"/>
<dbReference type="PROSITE" id="PS50883">
    <property type="entry name" value="EAL"/>
    <property type="match status" value="1"/>
</dbReference>
<organism evidence="2 3">
    <name type="scientific">Paenibacillus lutrae</name>
    <dbReference type="NCBI Taxonomy" id="2078573"/>
    <lineage>
        <taxon>Bacteria</taxon>
        <taxon>Bacillati</taxon>
        <taxon>Bacillota</taxon>
        <taxon>Bacilli</taxon>
        <taxon>Bacillales</taxon>
        <taxon>Paenibacillaceae</taxon>
        <taxon>Paenibacillus</taxon>
    </lineage>
</organism>
<dbReference type="Gene3D" id="3.20.20.450">
    <property type="entry name" value="EAL domain"/>
    <property type="match status" value="1"/>
</dbReference>
<sequence>MLSDCYVVYQPIRHLKTGGLYGYEALLRGNKSPSEIIADAVKNNIVADMDHSIHDLALKSLPHLEKEKKIFLNVHPHSVPDLAIVDRSKYLHIEGDIVFEITEQSEFQFDLSRSIEGWRRSGINIALDDFGNGYNRINLLDVVSPNFIKIDKTLIQSLRSPIIRDFVHFTVIWGRQYGAEIIAEGIETANQLEQCREIGITIGQGYFLGMPDQIYTTRGVAK</sequence>
<dbReference type="OrthoDB" id="581425at2"/>
<reference evidence="2 3" key="1">
    <citation type="journal article" date="2019" name="Microorganisms">
        <title>Paenibacillus lutrae sp. nov., A Chitinolytic Species Isolated from A River Otter in Castril Natural Park, Granada, Spain.</title>
        <authorList>
            <person name="Rodriguez M."/>
            <person name="Reina J.C."/>
            <person name="Bejar V."/>
            <person name="Llamas I."/>
        </authorList>
    </citation>
    <scope>NUCLEOTIDE SEQUENCE [LARGE SCALE GENOMIC DNA]</scope>
    <source>
        <strain evidence="2 3">N10</strain>
    </source>
</reference>
<dbReference type="CDD" id="cd01948">
    <property type="entry name" value="EAL"/>
    <property type="match status" value="1"/>
</dbReference>
<evidence type="ECO:0000313" key="3">
    <source>
        <dbReference type="Proteomes" id="UP000490800"/>
    </source>
</evidence>
<dbReference type="Pfam" id="PF00563">
    <property type="entry name" value="EAL"/>
    <property type="match status" value="1"/>
</dbReference>
<dbReference type="PANTHER" id="PTHR33121">
    <property type="entry name" value="CYCLIC DI-GMP PHOSPHODIESTERASE PDEF"/>
    <property type="match status" value="1"/>
</dbReference>
<accession>A0A7X3K1D3</accession>
<dbReference type="SUPFAM" id="SSF141868">
    <property type="entry name" value="EAL domain-like"/>
    <property type="match status" value="1"/>
</dbReference>
<dbReference type="PANTHER" id="PTHR33121:SF76">
    <property type="entry name" value="SIGNALING PROTEIN"/>
    <property type="match status" value="1"/>
</dbReference>
<protein>
    <submittedName>
        <fullName evidence="2">EAL domain-containing protein</fullName>
    </submittedName>
</protein>
<dbReference type="GO" id="GO:0071111">
    <property type="term" value="F:cyclic-guanylate-specific phosphodiesterase activity"/>
    <property type="evidence" value="ECO:0007669"/>
    <property type="project" value="InterPro"/>
</dbReference>
<gene>
    <name evidence="2" type="ORF">EDM21_21825</name>
</gene>
<comment type="caution">
    <text evidence="2">The sequence shown here is derived from an EMBL/GenBank/DDBJ whole genome shotgun (WGS) entry which is preliminary data.</text>
</comment>
<dbReference type="RefSeq" id="WP_157338550.1">
    <property type="nucleotide sequence ID" value="NZ_RHLK01000018.1"/>
</dbReference>
<dbReference type="InterPro" id="IPR001633">
    <property type="entry name" value="EAL_dom"/>
</dbReference>
<keyword evidence="3" id="KW-1185">Reference proteome</keyword>
<name>A0A7X3K1D3_9BACL</name>
<dbReference type="EMBL" id="RHLK01000018">
    <property type="protein sequence ID" value="MVP02123.1"/>
    <property type="molecule type" value="Genomic_DNA"/>
</dbReference>
<dbReference type="InterPro" id="IPR050706">
    <property type="entry name" value="Cyclic-di-GMP_PDE-like"/>
</dbReference>
<evidence type="ECO:0000259" key="1">
    <source>
        <dbReference type="PROSITE" id="PS50883"/>
    </source>
</evidence>
<dbReference type="InterPro" id="IPR035919">
    <property type="entry name" value="EAL_sf"/>
</dbReference>
<dbReference type="Proteomes" id="UP000490800">
    <property type="component" value="Unassembled WGS sequence"/>
</dbReference>